<evidence type="ECO:0000313" key="4">
    <source>
        <dbReference type="Proteomes" id="UP001156881"/>
    </source>
</evidence>
<evidence type="ECO:0000313" key="1">
    <source>
        <dbReference type="EMBL" id="GLS45586.1"/>
    </source>
</evidence>
<dbReference type="EMBL" id="BSPG01000024">
    <property type="protein sequence ID" value="GLS45586.1"/>
    <property type="molecule type" value="Genomic_DNA"/>
</dbReference>
<reference evidence="1" key="4">
    <citation type="submission" date="2023-01" db="EMBL/GenBank/DDBJ databases">
        <title>Draft genome sequence of Methylobacterium brachythecii strain NBRC 107710.</title>
        <authorList>
            <person name="Sun Q."/>
            <person name="Mori K."/>
        </authorList>
    </citation>
    <scope>NUCLEOTIDE SEQUENCE</scope>
    <source>
        <strain evidence="1">NBRC 107710</strain>
    </source>
</reference>
<sequence>MITAAQVSTEAGPGDEHEAVLSRHAMAAEAHGEAALAHEAAAAKLCPELTEAAHEATRVALVAGGGTSEADPLPNWYVAAFRAASWSNVAFGVRGGSCPVAHLQGHQEAASAHRNARLYHRNFYESIVSKLLIF</sequence>
<dbReference type="EMBL" id="JACIDN010000008">
    <property type="protein sequence ID" value="MBB3904739.1"/>
    <property type="molecule type" value="Genomic_DNA"/>
</dbReference>
<name>A0A7W6ANW9_9HYPH</name>
<organism evidence="2 3">
    <name type="scientific">Methylobacterium brachythecii</name>
    <dbReference type="NCBI Taxonomy" id="1176177"/>
    <lineage>
        <taxon>Bacteria</taxon>
        <taxon>Pseudomonadati</taxon>
        <taxon>Pseudomonadota</taxon>
        <taxon>Alphaproteobacteria</taxon>
        <taxon>Hyphomicrobiales</taxon>
        <taxon>Methylobacteriaceae</taxon>
        <taxon>Methylobacterium</taxon>
    </lineage>
</organism>
<gene>
    <name evidence="1" type="ORF">GCM10007884_35770</name>
    <name evidence="2" type="ORF">GGR33_004262</name>
</gene>
<evidence type="ECO:0000313" key="2">
    <source>
        <dbReference type="EMBL" id="MBB3904739.1"/>
    </source>
</evidence>
<reference evidence="4" key="2">
    <citation type="journal article" date="2019" name="Int. J. Syst. Evol. Microbiol.">
        <title>The Global Catalogue of Microorganisms (GCM) 10K type strain sequencing project: providing services to taxonomists for standard genome sequencing and annotation.</title>
        <authorList>
            <consortium name="The Broad Institute Genomics Platform"/>
            <consortium name="The Broad Institute Genome Sequencing Center for Infectious Disease"/>
            <person name="Wu L."/>
            <person name="Ma J."/>
        </authorList>
    </citation>
    <scope>NUCLEOTIDE SEQUENCE [LARGE SCALE GENOMIC DNA]</scope>
    <source>
        <strain evidence="4">NBRC 107710</strain>
    </source>
</reference>
<dbReference type="Proteomes" id="UP001156881">
    <property type="component" value="Unassembled WGS sequence"/>
</dbReference>
<accession>A0A7W6ANW9</accession>
<keyword evidence="4" id="KW-1185">Reference proteome</keyword>
<proteinExistence type="predicted"/>
<evidence type="ECO:0000313" key="3">
    <source>
        <dbReference type="Proteomes" id="UP000517759"/>
    </source>
</evidence>
<comment type="caution">
    <text evidence="2">The sequence shown here is derived from an EMBL/GenBank/DDBJ whole genome shotgun (WGS) entry which is preliminary data.</text>
</comment>
<dbReference type="RefSeq" id="WP_183508830.1">
    <property type="nucleotide sequence ID" value="NZ_BSPG01000024.1"/>
</dbReference>
<dbReference type="Proteomes" id="UP000517759">
    <property type="component" value="Unassembled WGS sequence"/>
</dbReference>
<dbReference type="AlphaFoldDB" id="A0A7W6ANW9"/>
<reference evidence="2 3" key="3">
    <citation type="submission" date="2020-08" db="EMBL/GenBank/DDBJ databases">
        <title>Genomic Encyclopedia of Type Strains, Phase IV (KMG-IV): sequencing the most valuable type-strain genomes for metagenomic binning, comparative biology and taxonomic classification.</title>
        <authorList>
            <person name="Goeker M."/>
        </authorList>
    </citation>
    <scope>NUCLEOTIDE SEQUENCE [LARGE SCALE GENOMIC DNA]</scope>
    <source>
        <strain evidence="2 3">DSM 24105</strain>
    </source>
</reference>
<protein>
    <submittedName>
        <fullName evidence="2">Uncharacterized protein</fullName>
    </submittedName>
</protein>
<reference evidence="1" key="1">
    <citation type="journal article" date="2014" name="Int. J. Syst. Evol. Microbiol.">
        <title>Complete genome of a new Firmicutes species belonging to the dominant human colonic microbiota ('Ruminococcus bicirculans') reveals two chromosomes and a selective capacity to utilize plant glucans.</title>
        <authorList>
            <consortium name="NISC Comparative Sequencing Program"/>
            <person name="Wegmann U."/>
            <person name="Louis P."/>
            <person name="Goesmann A."/>
            <person name="Henrissat B."/>
            <person name="Duncan S.H."/>
            <person name="Flint H.J."/>
        </authorList>
    </citation>
    <scope>NUCLEOTIDE SEQUENCE</scope>
    <source>
        <strain evidence="1">NBRC 107710</strain>
    </source>
</reference>